<dbReference type="Proteomes" id="UP001057375">
    <property type="component" value="Unassembled WGS sequence"/>
</dbReference>
<feature type="compositionally biased region" description="Polar residues" evidence="1">
    <location>
        <begin position="1"/>
        <end position="17"/>
    </location>
</feature>
<proteinExistence type="predicted"/>
<dbReference type="EMBL" id="BQXS01011847">
    <property type="protein sequence ID" value="GKT17411.1"/>
    <property type="molecule type" value="Genomic_DNA"/>
</dbReference>
<feature type="compositionally biased region" description="Basic and acidic residues" evidence="1">
    <location>
        <begin position="20"/>
        <end position="29"/>
    </location>
</feature>
<name>A0ABQ5JV67_9EUKA</name>
<organism evidence="2 3">
    <name type="scientific">Aduncisulcus paluster</name>
    <dbReference type="NCBI Taxonomy" id="2918883"/>
    <lineage>
        <taxon>Eukaryota</taxon>
        <taxon>Metamonada</taxon>
        <taxon>Carpediemonas-like organisms</taxon>
        <taxon>Aduncisulcus</taxon>
    </lineage>
</organism>
<evidence type="ECO:0000313" key="3">
    <source>
        <dbReference type="Proteomes" id="UP001057375"/>
    </source>
</evidence>
<evidence type="ECO:0000313" key="2">
    <source>
        <dbReference type="EMBL" id="GKT17411.1"/>
    </source>
</evidence>
<gene>
    <name evidence="2" type="ORF">ADUPG1_011097</name>
</gene>
<feature type="region of interest" description="Disordered" evidence="1">
    <location>
        <begin position="1"/>
        <end position="46"/>
    </location>
</feature>
<comment type="caution">
    <text evidence="2">The sequence shown here is derived from an EMBL/GenBank/DDBJ whole genome shotgun (WGS) entry which is preliminary data.</text>
</comment>
<reference evidence="2" key="1">
    <citation type="submission" date="2022-03" db="EMBL/GenBank/DDBJ databases">
        <title>Draft genome sequence of Aduncisulcus paluster, a free-living microaerophilic Fornicata.</title>
        <authorList>
            <person name="Yuyama I."/>
            <person name="Kume K."/>
            <person name="Tamura T."/>
            <person name="Inagaki Y."/>
            <person name="Hashimoto T."/>
        </authorList>
    </citation>
    <scope>NUCLEOTIDE SEQUENCE</scope>
    <source>
        <strain evidence="2">NY0171</strain>
    </source>
</reference>
<evidence type="ECO:0000256" key="1">
    <source>
        <dbReference type="SAM" id="MobiDB-lite"/>
    </source>
</evidence>
<feature type="region of interest" description="Disordered" evidence="1">
    <location>
        <begin position="336"/>
        <end position="363"/>
    </location>
</feature>
<protein>
    <submittedName>
        <fullName evidence="2">Uncharacterized protein</fullName>
    </submittedName>
</protein>
<accession>A0ABQ5JV67</accession>
<keyword evidence="3" id="KW-1185">Reference proteome</keyword>
<sequence length="611" mass="70337">MSSTSSVFANNSGSTASGIIDEKKMHDSHATMMIESKSKELSEVSSPSRLFLWKERKERKVEELQKQKELEEAEKVTTGPSINALSKKLVQQHYLDQIASWMKIVEDDPSKAPEIRENLKILEDPSYRLFRNAEERERMRILTSHQLDQAAKKTSCGPLGSDPKQHFYGSNVTERLYQDAQKRQARKQQILRHYRQSHVKPDAAIDLPVPTIISHPSLFIDDEADEFLIGPVRDPHHITQHLWEKGIEAKKKKEEKRRKLIDHMEKEAKRQMFSPSERSKKILAKMANSGSSRSARHSVLREKPTFMPSIDKNSAEIDRSQHSGIEQRIEKELAMKVSKKGKSGKEMSPKASDSKGSGKSPVSRVCIREKLISRNHQKHQALIEKKRHEMRKKEIDGCTFQPQLVSNEIHGRHVSVISRSNDWVRKQRLKQKPVVSKDEEKLSASEFTFKPDLSSSSKSYHKIMPHVEDESEDSDAHSWCTDELVVLSDFDDEEAITIGQEKHVSPSAPAKPHEILSSPLKREANPIESPTYIMEPSIDEPISPQFYNIFAIRPSSFFKQPSDVCIQMVADSGVSSWDWEEDWEERKKRREEEARLEIERQMSPRCQWGVW</sequence>